<feature type="domain" description="Oligopeptidase F N-terminal" evidence="8">
    <location>
        <begin position="116"/>
        <end position="184"/>
    </location>
</feature>
<dbReference type="InterPro" id="IPR042088">
    <property type="entry name" value="OligoPept_F_C"/>
</dbReference>
<evidence type="ECO:0000313" key="10">
    <source>
        <dbReference type="Proteomes" id="UP000199006"/>
    </source>
</evidence>
<dbReference type="GO" id="GO:0006518">
    <property type="term" value="P:peptide metabolic process"/>
    <property type="evidence" value="ECO:0007669"/>
    <property type="project" value="TreeGrafter"/>
</dbReference>
<comment type="function">
    <text evidence="6">Has oligopeptidase activity and degrades a variety of small bioactive peptides.</text>
</comment>
<dbReference type="SUPFAM" id="SSF55486">
    <property type="entry name" value="Metalloproteases ('zincins'), catalytic domain"/>
    <property type="match status" value="1"/>
</dbReference>
<dbReference type="InterPro" id="IPR001567">
    <property type="entry name" value="Pept_M3A_M3B_dom"/>
</dbReference>
<reference evidence="9 10" key="1">
    <citation type="submission" date="2016-10" db="EMBL/GenBank/DDBJ databases">
        <authorList>
            <person name="de Groot N.N."/>
        </authorList>
    </citation>
    <scope>NUCLEOTIDE SEQUENCE [LARGE SCALE GENOMIC DNA]</scope>
    <source>
        <strain evidence="9 10">ATCC 51327</strain>
    </source>
</reference>
<dbReference type="EC" id="3.4.24.-" evidence="6"/>
<accession>A0A1I4F876</accession>
<dbReference type="AlphaFoldDB" id="A0A1I4F876"/>
<evidence type="ECO:0000256" key="4">
    <source>
        <dbReference type="ARBA" id="ARBA00022833"/>
    </source>
</evidence>
<dbReference type="GO" id="GO:0004222">
    <property type="term" value="F:metalloendopeptidase activity"/>
    <property type="evidence" value="ECO:0007669"/>
    <property type="project" value="UniProtKB-UniRule"/>
</dbReference>
<dbReference type="CDD" id="cd09608">
    <property type="entry name" value="M3B_PepF"/>
    <property type="match status" value="1"/>
</dbReference>
<keyword evidence="1 6" id="KW-0645">Protease</keyword>
<evidence type="ECO:0000259" key="8">
    <source>
        <dbReference type="Pfam" id="PF08439"/>
    </source>
</evidence>
<keyword evidence="5 6" id="KW-0482">Metalloprotease</keyword>
<dbReference type="Proteomes" id="UP000199006">
    <property type="component" value="Unassembled WGS sequence"/>
</dbReference>
<dbReference type="GO" id="GO:0046872">
    <property type="term" value="F:metal ion binding"/>
    <property type="evidence" value="ECO:0007669"/>
    <property type="project" value="UniProtKB-UniRule"/>
</dbReference>
<evidence type="ECO:0000256" key="6">
    <source>
        <dbReference type="RuleBase" id="RU368091"/>
    </source>
</evidence>
<organism evidence="9 10">
    <name type="scientific">Halanaerobium salsuginis</name>
    <dbReference type="NCBI Taxonomy" id="29563"/>
    <lineage>
        <taxon>Bacteria</taxon>
        <taxon>Bacillati</taxon>
        <taxon>Bacillota</taxon>
        <taxon>Clostridia</taxon>
        <taxon>Halanaerobiales</taxon>
        <taxon>Halanaerobiaceae</taxon>
        <taxon>Halanaerobium</taxon>
    </lineage>
</organism>
<keyword evidence="4 6" id="KW-0862">Zinc</keyword>
<evidence type="ECO:0000313" key="9">
    <source>
        <dbReference type="EMBL" id="SFL13729.1"/>
    </source>
</evidence>
<keyword evidence="10" id="KW-1185">Reference proteome</keyword>
<sequence length="598" mass="68990">MSKELKDRKEIAEKYKWDLTVIYSSDADFESELNEALAAVKNIADLKAEFTASAQNLLTALEKIIQIEKKVARLYTYAHLKYDQNTALDKYQGYRNKALMCYNQLSSQTSFMVPALIKLGSEKLKKYCQTEEKLKFYDHFFANILRQKAHFLSEGEEKILALAGEVTQGAENIFSMLNNADLEFPLLKTENGDEKRLTHGRYIDFLKSPERRLRKDAFKAMHTEYEKLANTFASVLDTNVKSDVFYARARNYPDSLTASLDNDNITPDVYQNLINTVSANLEPLQEYIALKKQALNLDELHVYDIYTPLIKETDLKFKYEETKEIIKAALKPLGKDYVKIVNDSFSAGWIDVYENKGKRSGAYSSGCYGVHPYILLNYTEDISNIFTLVHEMGHAMHSYYANQTQPYLYADYKIFVAEVASTTNENLLLSYLLENAATREEKLYLLNYFLEGFRATVYRQTMFAEFEKIIHSEVEKGESLTAERMKQLYRKLNRKYFGEQLIIDQKLDYEWARIPHFYYNFYVYKYATGYSAATALAEKILQEGETAAANYREFLKAGGSDYPLNLMAKAGVDMEKPAVIENAIAKFADYLAQFKELL</sequence>
<dbReference type="InterPro" id="IPR004438">
    <property type="entry name" value="Peptidase_M3B"/>
</dbReference>
<evidence type="ECO:0000256" key="1">
    <source>
        <dbReference type="ARBA" id="ARBA00022670"/>
    </source>
</evidence>
<dbReference type="Pfam" id="PF08439">
    <property type="entry name" value="Peptidase_M3_N"/>
    <property type="match status" value="1"/>
</dbReference>
<dbReference type="GO" id="GO:0006508">
    <property type="term" value="P:proteolysis"/>
    <property type="evidence" value="ECO:0007669"/>
    <property type="project" value="UniProtKB-KW"/>
</dbReference>
<feature type="domain" description="Peptidase M3A/M3B catalytic" evidence="7">
    <location>
        <begin position="206"/>
        <end position="584"/>
    </location>
</feature>
<keyword evidence="2 6" id="KW-0479">Metal-binding</keyword>
<comment type="cofactor">
    <cofactor evidence="6">
        <name>Zn(2+)</name>
        <dbReference type="ChEBI" id="CHEBI:29105"/>
    </cofactor>
    <text evidence="6">Binds 1 zinc ion.</text>
</comment>
<dbReference type="PANTHER" id="PTHR11804">
    <property type="entry name" value="PROTEASE M3 THIMET OLIGOPEPTIDASE-RELATED"/>
    <property type="match status" value="1"/>
</dbReference>
<evidence type="ECO:0000256" key="3">
    <source>
        <dbReference type="ARBA" id="ARBA00022801"/>
    </source>
</evidence>
<keyword evidence="3 6" id="KW-0378">Hydrolase</keyword>
<evidence type="ECO:0000256" key="5">
    <source>
        <dbReference type="ARBA" id="ARBA00023049"/>
    </source>
</evidence>
<proteinExistence type="inferred from homology"/>
<dbReference type="Gene3D" id="1.10.287.830">
    <property type="entry name" value="putative peptidase helix hairpin domain like"/>
    <property type="match status" value="1"/>
</dbReference>
<dbReference type="STRING" id="29563.SAMN02983006_00268"/>
<protein>
    <recommendedName>
        <fullName evidence="6">Oligopeptidase F</fullName>
        <ecNumber evidence="6">3.4.24.-</ecNumber>
    </recommendedName>
</protein>
<dbReference type="InterPro" id="IPR013647">
    <property type="entry name" value="OligopepF_N_dom"/>
</dbReference>
<dbReference type="PANTHER" id="PTHR11804:SF84">
    <property type="entry name" value="SACCHAROLYSIN"/>
    <property type="match status" value="1"/>
</dbReference>
<dbReference type="NCBIfam" id="TIGR00181">
    <property type="entry name" value="pepF"/>
    <property type="match status" value="1"/>
</dbReference>
<name>A0A1I4F876_9FIRM</name>
<evidence type="ECO:0000256" key="2">
    <source>
        <dbReference type="ARBA" id="ARBA00022723"/>
    </source>
</evidence>
<dbReference type="EMBL" id="FOTI01000002">
    <property type="protein sequence ID" value="SFL13729.1"/>
    <property type="molecule type" value="Genomic_DNA"/>
</dbReference>
<dbReference type="OrthoDB" id="9766487at2"/>
<comment type="similarity">
    <text evidence="6">Belongs to the peptidase M3B family.</text>
</comment>
<dbReference type="Pfam" id="PF01432">
    <property type="entry name" value="Peptidase_M3"/>
    <property type="match status" value="1"/>
</dbReference>
<evidence type="ECO:0000259" key="7">
    <source>
        <dbReference type="Pfam" id="PF01432"/>
    </source>
</evidence>
<dbReference type="Gene3D" id="1.10.1370.20">
    <property type="entry name" value="Oligoendopeptidase f, C-terminal domain"/>
    <property type="match status" value="1"/>
</dbReference>
<dbReference type="Gene3D" id="1.20.140.70">
    <property type="entry name" value="Oligopeptidase f, N-terminal domain"/>
    <property type="match status" value="1"/>
</dbReference>
<dbReference type="RefSeq" id="WP_089858448.1">
    <property type="nucleotide sequence ID" value="NZ_FOTI01000002.1"/>
</dbReference>
<dbReference type="InterPro" id="IPR045090">
    <property type="entry name" value="Pept_M3A_M3B"/>
</dbReference>
<gene>
    <name evidence="9" type="ORF">SAMN02983006_00268</name>
</gene>